<dbReference type="AlphaFoldDB" id="A0A0P6YMP2"/>
<feature type="region of interest" description="Disordered" evidence="1">
    <location>
        <begin position="86"/>
        <end position="106"/>
    </location>
</feature>
<evidence type="ECO:0000313" key="2">
    <source>
        <dbReference type="EMBL" id="KPL91489.1"/>
    </source>
</evidence>
<dbReference type="EMBL" id="LGKP01000005">
    <property type="protein sequence ID" value="KPL91489.1"/>
    <property type="molecule type" value="Genomic_DNA"/>
</dbReference>
<gene>
    <name evidence="2" type="ORF">SE18_02245</name>
</gene>
<evidence type="ECO:0000256" key="1">
    <source>
        <dbReference type="SAM" id="MobiDB-lite"/>
    </source>
</evidence>
<keyword evidence="3" id="KW-1185">Reference proteome</keyword>
<feature type="region of interest" description="Disordered" evidence="1">
    <location>
        <begin position="1"/>
        <end position="22"/>
    </location>
</feature>
<accession>A0A0P6YMP2</accession>
<evidence type="ECO:0000313" key="3">
    <source>
        <dbReference type="Proteomes" id="UP000050277"/>
    </source>
</evidence>
<protein>
    <submittedName>
        <fullName evidence="2">Uncharacterized protein</fullName>
    </submittedName>
</protein>
<dbReference type="Proteomes" id="UP000050277">
    <property type="component" value="Unassembled WGS sequence"/>
</dbReference>
<name>A0A0P6YMP2_9CHLR</name>
<feature type="compositionally biased region" description="Polar residues" evidence="1">
    <location>
        <begin position="7"/>
        <end position="22"/>
    </location>
</feature>
<dbReference type="STRING" id="70996.SE18_02245"/>
<comment type="caution">
    <text evidence="2">The sequence shown here is derived from an EMBL/GenBank/DDBJ whole genome shotgun (WGS) entry which is preliminary data.</text>
</comment>
<reference evidence="2 3" key="1">
    <citation type="submission" date="2015-07" db="EMBL/GenBank/DDBJ databases">
        <title>Whole genome sequence of Herpetosiphon geysericola DSM 7119.</title>
        <authorList>
            <person name="Hemp J."/>
            <person name="Ward L.M."/>
            <person name="Pace L.A."/>
            <person name="Fischer W.W."/>
        </authorList>
    </citation>
    <scope>NUCLEOTIDE SEQUENCE [LARGE SCALE GENOMIC DNA]</scope>
    <source>
        <strain evidence="2 3">DSM 7119</strain>
    </source>
</reference>
<proteinExistence type="predicted"/>
<sequence>MGCGESATITSVATQGGETAVSSVIPTSDGEAVATPTTMQVGEGTPCPSNATFPPGGNSTTATIQSATNVPATTTLGAMTDIPLGTTIPNDPCIQLPADAQSSPTP</sequence>
<organism evidence="2 3">
    <name type="scientific">Herpetosiphon geysericola</name>
    <dbReference type="NCBI Taxonomy" id="70996"/>
    <lineage>
        <taxon>Bacteria</taxon>
        <taxon>Bacillati</taxon>
        <taxon>Chloroflexota</taxon>
        <taxon>Chloroflexia</taxon>
        <taxon>Herpetosiphonales</taxon>
        <taxon>Herpetosiphonaceae</taxon>
        <taxon>Herpetosiphon</taxon>
    </lineage>
</organism>